<proteinExistence type="predicted"/>
<feature type="domain" description="DUF202" evidence="6">
    <location>
        <begin position="8"/>
        <end position="82"/>
    </location>
</feature>
<dbReference type="InterPro" id="IPR003807">
    <property type="entry name" value="DUF202"/>
</dbReference>
<dbReference type="GO" id="GO:0012505">
    <property type="term" value="C:endomembrane system"/>
    <property type="evidence" value="ECO:0007669"/>
    <property type="project" value="UniProtKB-SubCell"/>
</dbReference>
<organism evidence="7 8">
    <name type="scientific">Acinetobacter marinus</name>
    <dbReference type="NCBI Taxonomy" id="281375"/>
    <lineage>
        <taxon>Bacteria</taxon>
        <taxon>Pseudomonadati</taxon>
        <taxon>Pseudomonadota</taxon>
        <taxon>Gammaproteobacteria</taxon>
        <taxon>Moraxellales</taxon>
        <taxon>Moraxellaceae</taxon>
        <taxon>Acinetobacter</taxon>
    </lineage>
</organism>
<keyword evidence="2 5" id="KW-0812">Transmembrane</keyword>
<keyword evidence="3 5" id="KW-1133">Transmembrane helix</keyword>
<reference evidence="8" key="1">
    <citation type="submission" date="2016-09" db="EMBL/GenBank/DDBJ databases">
        <authorList>
            <person name="Varghese N."/>
            <person name="Submissions S."/>
        </authorList>
    </citation>
    <scope>NUCLEOTIDE SEQUENCE [LARGE SCALE GENOMIC DNA]</scope>
    <source>
        <strain evidence="8">ANC 3699</strain>
    </source>
</reference>
<dbReference type="Proteomes" id="UP000242317">
    <property type="component" value="Unassembled WGS sequence"/>
</dbReference>
<comment type="subcellular location">
    <subcellularLocation>
        <location evidence="1">Endomembrane system</location>
        <topology evidence="1">Multi-pass membrane protein</topology>
    </subcellularLocation>
</comment>
<protein>
    <submittedName>
        <fullName evidence="7">Putative membrane protein</fullName>
    </submittedName>
</protein>
<evidence type="ECO:0000256" key="4">
    <source>
        <dbReference type="ARBA" id="ARBA00023136"/>
    </source>
</evidence>
<evidence type="ECO:0000256" key="3">
    <source>
        <dbReference type="ARBA" id="ARBA00022989"/>
    </source>
</evidence>
<sequence>MSNLQDPRVLLALERTVLAWNRSSLALIAFGFVIEKSAFLAQLVDPVKYADKIAFSKWTGGGVIVLGMIICLISVQQYRIALRSITDAEMMEGYKTNQPMLLAGFSILVGMLLIISFWV</sequence>
<keyword evidence="8" id="KW-1185">Reference proteome</keyword>
<evidence type="ECO:0000313" key="7">
    <source>
        <dbReference type="EMBL" id="SDC77456.1"/>
    </source>
</evidence>
<feature type="transmembrane region" description="Helical" evidence="5">
    <location>
        <begin position="55"/>
        <end position="75"/>
    </location>
</feature>
<name>A0A1G6PD24_9GAMM</name>
<evidence type="ECO:0000259" key="6">
    <source>
        <dbReference type="Pfam" id="PF02656"/>
    </source>
</evidence>
<feature type="transmembrane region" description="Helical" evidence="5">
    <location>
        <begin position="100"/>
        <end position="118"/>
    </location>
</feature>
<evidence type="ECO:0000256" key="5">
    <source>
        <dbReference type="SAM" id="Phobius"/>
    </source>
</evidence>
<dbReference type="AlphaFoldDB" id="A0A1G6PD24"/>
<dbReference type="EMBL" id="FMYK01000014">
    <property type="protein sequence ID" value="SDC77456.1"/>
    <property type="molecule type" value="Genomic_DNA"/>
</dbReference>
<evidence type="ECO:0000313" key="8">
    <source>
        <dbReference type="Proteomes" id="UP000242317"/>
    </source>
</evidence>
<dbReference type="OrthoDB" id="582337at2"/>
<evidence type="ECO:0000256" key="1">
    <source>
        <dbReference type="ARBA" id="ARBA00004127"/>
    </source>
</evidence>
<feature type="transmembrane region" description="Helical" evidence="5">
    <location>
        <begin position="25"/>
        <end position="43"/>
    </location>
</feature>
<evidence type="ECO:0000256" key="2">
    <source>
        <dbReference type="ARBA" id="ARBA00022692"/>
    </source>
</evidence>
<dbReference type="RefSeq" id="WP_092621736.1">
    <property type="nucleotide sequence ID" value="NZ_FMYK01000014.1"/>
</dbReference>
<dbReference type="Pfam" id="PF02656">
    <property type="entry name" value="DUF202"/>
    <property type="match status" value="1"/>
</dbReference>
<keyword evidence="4 5" id="KW-0472">Membrane</keyword>
<gene>
    <name evidence="7" type="ORF">SAMN05421749_11411</name>
</gene>
<accession>A0A1G6PD24</accession>